<feature type="region of interest" description="Disordered" evidence="1">
    <location>
        <begin position="203"/>
        <end position="226"/>
    </location>
</feature>
<keyword evidence="5" id="KW-1185">Reference proteome</keyword>
<organism evidence="4 5">
    <name type="scientific">Peronospora destructor</name>
    <dbReference type="NCBI Taxonomy" id="86335"/>
    <lineage>
        <taxon>Eukaryota</taxon>
        <taxon>Sar</taxon>
        <taxon>Stramenopiles</taxon>
        <taxon>Oomycota</taxon>
        <taxon>Peronosporomycetes</taxon>
        <taxon>Peronosporales</taxon>
        <taxon>Peronosporaceae</taxon>
        <taxon>Peronospora</taxon>
    </lineage>
</organism>
<feature type="region of interest" description="Disordered" evidence="1">
    <location>
        <begin position="114"/>
        <end position="133"/>
    </location>
</feature>
<feature type="compositionally biased region" description="Polar residues" evidence="1">
    <location>
        <begin position="429"/>
        <end position="439"/>
    </location>
</feature>
<keyword evidence="2" id="KW-0812">Transmembrane</keyword>
<feature type="compositionally biased region" description="Low complexity" evidence="1">
    <location>
        <begin position="389"/>
        <end position="406"/>
    </location>
</feature>
<sequence length="538" mass="54367">MRSVVAMCTALAASFQSTLGITVVYSGCDGLEELPVRVVGVAGIFCVSLRPCEGSVNSGTNEPLACPREGQRDVFGEVKLMTDSCCAVVDGASGALGCVLAGADETKNRSLVSYNNTSSSNNNSSGYDDINSNGYDALTPAPATAAPATPVATPSVPVNSSSVPVVSSSAPFATATTVAVPVPFSVFPVSTAETAVSTIHTAASDASSESSSSSGSGSTNPPSVVTTTPLILAPLGAIGAHRTSNSGLSLEVSSADTFGSGSVTDGSLGPPPIFAPAADGKVNEPAGSFTGSDSLSNGSIPNNTVGNFSETRPNSTGSVVTLMAKATGASINVSSASLPETAFLNSSSNLGSDEPSDTGSIAVNSVKTGSLDNVGKSNVESSAEENAVPKSSLSRLSSLILPPSDSSETERFTPVPIESPWSKGVLQLSPITDDNNGISANPPPSTDGDLPSVNGTNTDESNALGLNVMLFITVGSVVAVAIIFGVFYLRPKRAITHELLTPEPPGPMDRTGVYPYDHFVELESTGPYDASSTPRRLA</sequence>
<feature type="chain" id="PRO_5043987344" evidence="3">
    <location>
        <begin position="21"/>
        <end position="538"/>
    </location>
</feature>
<feature type="region of interest" description="Disordered" evidence="1">
    <location>
        <begin position="259"/>
        <end position="313"/>
    </location>
</feature>
<accession>A0AAV0TM83</accession>
<evidence type="ECO:0000313" key="5">
    <source>
        <dbReference type="Proteomes" id="UP001162029"/>
    </source>
</evidence>
<name>A0AAV0TM83_9STRA</name>
<evidence type="ECO:0000256" key="1">
    <source>
        <dbReference type="SAM" id="MobiDB-lite"/>
    </source>
</evidence>
<protein>
    <submittedName>
        <fullName evidence="4">Uncharacterized protein</fullName>
    </submittedName>
</protein>
<proteinExistence type="predicted"/>
<evidence type="ECO:0000313" key="4">
    <source>
        <dbReference type="EMBL" id="CAI5723795.1"/>
    </source>
</evidence>
<comment type="caution">
    <text evidence="4">The sequence shown here is derived from an EMBL/GenBank/DDBJ whole genome shotgun (WGS) entry which is preliminary data.</text>
</comment>
<feature type="compositionally biased region" description="Polar residues" evidence="1">
    <location>
        <begin position="289"/>
        <end position="313"/>
    </location>
</feature>
<dbReference type="EMBL" id="CANTFM010000516">
    <property type="protein sequence ID" value="CAI5723795.1"/>
    <property type="molecule type" value="Genomic_DNA"/>
</dbReference>
<feature type="compositionally biased region" description="Polar residues" evidence="1">
    <location>
        <begin position="369"/>
        <end position="381"/>
    </location>
</feature>
<keyword evidence="2" id="KW-0472">Membrane</keyword>
<reference evidence="4" key="1">
    <citation type="submission" date="2022-12" db="EMBL/GenBank/DDBJ databases">
        <authorList>
            <person name="Webb A."/>
        </authorList>
    </citation>
    <scope>NUCLEOTIDE SEQUENCE</scope>
    <source>
        <strain evidence="4">Pd1</strain>
    </source>
</reference>
<feature type="signal peptide" evidence="3">
    <location>
        <begin position="1"/>
        <end position="20"/>
    </location>
</feature>
<feature type="transmembrane region" description="Helical" evidence="2">
    <location>
        <begin position="464"/>
        <end position="489"/>
    </location>
</feature>
<dbReference type="Proteomes" id="UP001162029">
    <property type="component" value="Unassembled WGS sequence"/>
</dbReference>
<dbReference type="AlphaFoldDB" id="A0AAV0TM83"/>
<gene>
    <name evidence="4" type="ORF">PDE001_LOCUS2987</name>
</gene>
<evidence type="ECO:0000256" key="2">
    <source>
        <dbReference type="SAM" id="Phobius"/>
    </source>
</evidence>
<feature type="region of interest" description="Disordered" evidence="1">
    <location>
        <begin position="369"/>
        <end position="456"/>
    </location>
</feature>
<keyword evidence="3" id="KW-0732">Signal</keyword>
<evidence type="ECO:0000256" key="3">
    <source>
        <dbReference type="SAM" id="SignalP"/>
    </source>
</evidence>
<keyword evidence="2" id="KW-1133">Transmembrane helix</keyword>